<comment type="caution">
    <text evidence="5">The sequence shown here is derived from an EMBL/GenBank/DDBJ whole genome shotgun (WGS) entry which is preliminary data.</text>
</comment>
<dbReference type="PANTHER" id="PTHR45024">
    <property type="entry name" value="DEHYDROGENASES, SHORT CHAIN"/>
    <property type="match status" value="1"/>
</dbReference>
<keyword evidence="6" id="KW-1185">Reference proteome</keyword>
<evidence type="ECO:0000313" key="5">
    <source>
        <dbReference type="EMBL" id="RSM47057.1"/>
    </source>
</evidence>
<accession>A0A428WVK6</accession>
<evidence type="ECO:0000313" key="6">
    <source>
        <dbReference type="Proteomes" id="UP000286716"/>
    </source>
</evidence>
<dbReference type="InterPro" id="IPR036291">
    <property type="entry name" value="NAD(P)-bd_dom_sf"/>
</dbReference>
<sequence>MGAAVGILDGKVAIVTGGGRGLGRAHCLALAEAGATVVVNDLGSGLHGEQTGESPADDVATEIVKLGGTATTNHASVTDWAATEAMVADTVAEFGRLDIVVNNAGIVRDRMLFSMSEEEFDAVIAVHLKGTFALTRHACAYWRAAAKRGERVAGRVINTTSGTGLFGNAGQANYGAAKAGIAGLTVITALEMRRYGVTANAISPIAATRMTADLAVAGTGSDAAGFDPRDPANASGAVVYLASDAAGWLTGQVLRIDGATVNRLQGWTVIGSHPSSTGKAVTADELTEALPQLYGTAPTGRPAQL</sequence>
<organism evidence="5 6">
    <name type="scientific">Amycolatopsis balhimycina DSM 5908</name>
    <dbReference type="NCBI Taxonomy" id="1081091"/>
    <lineage>
        <taxon>Bacteria</taxon>
        <taxon>Bacillati</taxon>
        <taxon>Actinomycetota</taxon>
        <taxon>Actinomycetes</taxon>
        <taxon>Pseudonocardiales</taxon>
        <taxon>Pseudonocardiaceae</taxon>
        <taxon>Amycolatopsis</taxon>
    </lineage>
</organism>
<proteinExistence type="inferred from homology"/>
<evidence type="ECO:0000256" key="3">
    <source>
        <dbReference type="RuleBase" id="RU000363"/>
    </source>
</evidence>
<dbReference type="PRINTS" id="PR00080">
    <property type="entry name" value="SDRFAMILY"/>
</dbReference>
<dbReference type="SMART" id="SM00822">
    <property type="entry name" value="PKS_KR"/>
    <property type="match status" value="1"/>
</dbReference>
<dbReference type="Gene3D" id="3.40.50.720">
    <property type="entry name" value="NAD(P)-binding Rossmann-like Domain"/>
    <property type="match status" value="1"/>
</dbReference>
<dbReference type="SUPFAM" id="SSF51735">
    <property type="entry name" value="NAD(P)-binding Rossmann-fold domains"/>
    <property type="match status" value="1"/>
</dbReference>
<dbReference type="InterPro" id="IPR057326">
    <property type="entry name" value="KR_dom"/>
</dbReference>
<protein>
    <submittedName>
        <fullName evidence="5">Short-chain dehydrogenase</fullName>
    </submittedName>
</protein>
<dbReference type="AlphaFoldDB" id="A0A428WVK6"/>
<dbReference type="Proteomes" id="UP000286716">
    <property type="component" value="Unassembled WGS sequence"/>
</dbReference>
<dbReference type="OrthoDB" id="9808187at2"/>
<dbReference type="InterPro" id="IPR051687">
    <property type="entry name" value="Peroxisomal_Beta-Oxidation"/>
</dbReference>
<dbReference type="PANTHER" id="PTHR45024:SF2">
    <property type="entry name" value="SCP2 DOMAIN-CONTAINING PROTEIN"/>
    <property type="match status" value="1"/>
</dbReference>
<dbReference type="InterPro" id="IPR002347">
    <property type="entry name" value="SDR_fam"/>
</dbReference>
<dbReference type="Pfam" id="PF00106">
    <property type="entry name" value="adh_short"/>
    <property type="match status" value="1"/>
</dbReference>
<evidence type="ECO:0000256" key="1">
    <source>
        <dbReference type="ARBA" id="ARBA00006484"/>
    </source>
</evidence>
<evidence type="ECO:0000259" key="4">
    <source>
        <dbReference type="SMART" id="SM00822"/>
    </source>
</evidence>
<comment type="similarity">
    <text evidence="1 3">Belongs to the short-chain dehydrogenases/reductases (SDR) family.</text>
</comment>
<feature type="domain" description="Ketoreductase" evidence="4">
    <location>
        <begin position="11"/>
        <end position="208"/>
    </location>
</feature>
<dbReference type="InterPro" id="IPR020904">
    <property type="entry name" value="Sc_DH/Rdtase_CS"/>
</dbReference>
<dbReference type="GO" id="GO:0016491">
    <property type="term" value="F:oxidoreductase activity"/>
    <property type="evidence" value="ECO:0007669"/>
    <property type="project" value="UniProtKB-KW"/>
</dbReference>
<dbReference type="PRINTS" id="PR00081">
    <property type="entry name" value="GDHRDH"/>
</dbReference>
<dbReference type="EMBL" id="QHHU01000011">
    <property type="protein sequence ID" value="RSM47057.1"/>
    <property type="molecule type" value="Genomic_DNA"/>
</dbReference>
<keyword evidence="2" id="KW-0560">Oxidoreductase</keyword>
<reference evidence="5 6" key="1">
    <citation type="submission" date="2018-05" db="EMBL/GenBank/DDBJ databases">
        <title>Evolution of GPA BGCs.</title>
        <authorList>
            <person name="Waglechner N."/>
            <person name="Wright G.D."/>
        </authorList>
    </citation>
    <scope>NUCLEOTIDE SEQUENCE [LARGE SCALE GENOMIC DNA]</scope>
    <source>
        <strain evidence="5 6">DSM 5908</strain>
    </source>
</reference>
<name>A0A428WVK6_AMYBA</name>
<evidence type="ECO:0000256" key="2">
    <source>
        <dbReference type="ARBA" id="ARBA00023002"/>
    </source>
</evidence>
<dbReference type="PROSITE" id="PS00061">
    <property type="entry name" value="ADH_SHORT"/>
    <property type="match status" value="1"/>
</dbReference>
<gene>
    <name evidence="5" type="ORF">DMA12_09995</name>
</gene>